<dbReference type="PROSITE" id="PS01124">
    <property type="entry name" value="HTH_ARAC_FAMILY_2"/>
    <property type="match status" value="1"/>
</dbReference>
<evidence type="ECO:0000256" key="1">
    <source>
        <dbReference type="ARBA" id="ARBA00023015"/>
    </source>
</evidence>
<dbReference type="Gene3D" id="2.60.120.260">
    <property type="entry name" value="Galactose-binding domain-like"/>
    <property type="match status" value="1"/>
</dbReference>
<gene>
    <name evidence="7" type="ordered locus">Dole_0951</name>
</gene>
<feature type="domain" description="HTH araC/xylS-type" evidence="6">
    <location>
        <begin position="460"/>
        <end position="558"/>
    </location>
</feature>
<evidence type="ECO:0000313" key="8">
    <source>
        <dbReference type="Proteomes" id="UP000008561"/>
    </source>
</evidence>
<dbReference type="PANTHER" id="PTHR43280">
    <property type="entry name" value="ARAC-FAMILY TRANSCRIPTIONAL REGULATOR"/>
    <property type="match status" value="1"/>
</dbReference>
<feature type="transmembrane region" description="Helical" evidence="5">
    <location>
        <begin position="233"/>
        <end position="256"/>
    </location>
</feature>
<dbReference type="EMBL" id="CP000859">
    <property type="protein sequence ID" value="ABW66761.1"/>
    <property type="molecule type" value="Genomic_DNA"/>
</dbReference>
<dbReference type="OrthoDB" id="5421880at2"/>
<dbReference type="SUPFAM" id="SSF46689">
    <property type="entry name" value="Homeodomain-like"/>
    <property type="match status" value="2"/>
</dbReference>
<organism evidence="7 8">
    <name type="scientific">Desulfosudis oleivorans (strain DSM 6200 / JCM 39069 / Hxd3)</name>
    <name type="common">Desulfococcus oleovorans</name>
    <dbReference type="NCBI Taxonomy" id="96561"/>
    <lineage>
        <taxon>Bacteria</taxon>
        <taxon>Pseudomonadati</taxon>
        <taxon>Thermodesulfobacteriota</taxon>
        <taxon>Desulfobacteria</taxon>
        <taxon>Desulfobacterales</taxon>
        <taxon>Desulfosudaceae</taxon>
        <taxon>Desulfosudis</taxon>
    </lineage>
</organism>
<dbReference type="InterPro" id="IPR009057">
    <property type="entry name" value="Homeodomain-like_sf"/>
</dbReference>
<evidence type="ECO:0000256" key="2">
    <source>
        <dbReference type="ARBA" id="ARBA00023125"/>
    </source>
</evidence>
<accession>A8ZWF3</accession>
<keyword evidence="3" id="KW-0804">Transcription</keyword>
<feature type="transmembrane region" description="Helical" evidence="5">
    <location>
        <begin position="383"/>
        <end position="406"/>
    </location>
</feature>
<dbReference type="PANTHER" id="PTHR43280:SF2">
    <property type="entry name" value="HTH-TYPE TRANSCRIPTIONAL REGULATOR EXSA"/>
    <property type="match status" value="1"/>
</dbReference>
<dbReference type="KEGG" id="dol:Dole_0951"/>
<evidence type="ECO:0000256" key="5">
    <source>
        <dbReference type="SAM" id="Phobius"/>
    </source>
</evidence>
<dbReference type="AlphaFoldDB" id="A8ZWF3"/>
<keyword evidence="2" id="KW-0238">DNA-binding</keyword>
<keyword evidence="5" id="KW-0812">Transmembrane</keyword>
<dbReference type="HOGENOM" id="CLU_477129_0_0_7"/>
<sequence>MTGRIKLFSNIKNSYFLSASVFLLLFALGIFMFFPLFRIGTPGRSIPLAGQWKISLNDSTAFSFAEYDDTDWGTIDLPGKVVPYSIEQNRGIRGTCWLRKTFFLEDAPGDYGLILGRIANADQTYLNGEKIGETGRFFPNTFSMWNYPRNYLLPDRHLRRGGQNVIAVRVSYDVIGEVMGNLMIVDAGYLRRYTPFARFIHVTIGYAAISIGLVLVLAFLFSRFRYLTFDENYLYFLQFFAGLPIVLDLCLTWEVYPDHTTRLKVLGLSWVAINVFHPAFLHRFYRLKRKWPERILWTYLAACLLGAVFCTHAGNIRPMATLLIGVTWCIGFYNMSCHIEALVRKRDHAKIFSVFGIVTILAAMNDGWCYFNKFVDFNVTVFGWAPTVMVIQTGAIFLYMGTFLVLETKYREMVEEVDDLNRNLENFVLENAFLTMAVKQSRAPKSGPSRITPQAEEKIQAAIDIIGENYLSELSRTDLAKTLDVSPDSLGKQFKQYTGKKLGDYINELRIHEAARRLRETDDKVIHIAFDTGFESLRTFNRVFSKLMNTTPAQYRQETVPDEGKSAVPGN</sequence>
<feature type="transmembrane region" description="Helical" evidence="5">
    <location>
        <begin position="297"/>
        <end position="314"/>
    </location>
</feature>
<feature type="transmembrane region" description="Helical" evidence="5">
    <location>
        <begin position="196"/>
        <end position="221"/>
    </location>
</feature>
<dbReference type="Proteomes" id="UP000008561">
    <property type="component" value="Chromosome"/>
</dbReference>
<evidence type="ECO:0000313" key="7">
    <source>
        <dbReference type="EMBL" id="ABW66761.1"/>
    </source>
</evidence>
<evidence type="ECO:0000256" key="4">
    <source>
        <dbReference type="SAM" id="Coils"/>
    </source>
</evidence>
<dbReference type="GO" id="GO:0043565">
    <property type="term" value="F:sequence-specific DNA binding"/>
    <property type="evidence" value="ECO:0007669"/>
    <property type="project" value="InterPro"/>
</dbReference>
<keyword evidence="5" id="KW-1133">Transmembrane helix</keyword>
<feature type="transmembrane region" description="Helical" evidence="5">
    <location>
        <begin position="15"/>
        <end position="37"/>
    </location>
</feature>
<dbReference type="GO" id="GO:0003700">
    <property type="term" value="F:DNA-binding transcription factor activity"/>
    <property type="evidence" value="ECO:0007669"/>
    <property type="project" value="InterPro"/>
</dbReference>
<dbReference type="InterPro" id="IPR018060">
    <property type="entry name" value="HTH_AraC"/>
</dbReference>
<feature type="transmembrane region" description="Helical" evidence="5">
    <location>
        <begin position="351"/>
        <end position="371"/>
    </location>
</feature>
<keyword evidence="5" id="KW-0472">Membrane</keyword>
<dbReference type="STRING" id="96561.Dole_0951"/>
<keyword evidence="1" id="KW-0805">Transcription regulation</keyword>
<dbReference type="InterPro" id="IPR008979">
    <property type="entry name" value="Galactose-bd-like_sf"/>
</dbReference>
<reference evidence="7 8" key="1">
    <citation type="submission" date="2007-10" db="EMBL/GenBank/DDBJ databases">
        <title>Complete sequence of Desulfococcus oleovorans Hxd3.</title>
        <authorList>
            <consortium name="US DOE Joint Genome Institute"/>
            <person name="Copeland A."/>
            <person name="Lucas S."/>
            <person name="Lapidus A."/>
            <person name="Barry K."/>
            <person name="Glavina del Rio T."/>
            <person name="Dalin E."/>
            <person name="Tice H."/>
            <person name="Pitluck S."/>
            <person name="Kiss H."/>
            <person name="Brettin T."/>
            <person name="Bruce D."/>
            <person name="Detter J.C."/>
            <person name="Han C."/>
            <person name="Schmutz J."/>
            <person name="Larimer F."/>
            <person name="Land M."/>
            <person name="Hauser L."/>
            <person name="Kyrpides N."/>
            <person name="Kim E."/>
            <person name="Wawrik B."/>
            <person name="Richardson P."/>
        </authorList>
    </citation>
    <scope>NUCLEOTIDE SEQUENCE [LARGE SCALE GENOMIC DNA]</scope>
    <source>
        <strain evidence="8">DSM 6200 / JCM 39069 / Hxd3</strain>
    </source>
</reference>
<feature type="coiled-coil region" evidence="4">
    <location>
        <begin position="403"/>
        <end position="430"/>
    </location>
</feature>
<dbReference type="Gene3D" id="1.10.10.60">
    <property type="entry name" value="Homeodomain-like"/>
    <property type="match status" value="2"/>
</dbReference>
<keyword evidence="8" id="KW-1185">Reference proteome</keyword>
<evidence type="ECO:0000259" key="6">
    <source>
        <dbReference type="PROSITE" id="PS01124"/>
    </source>
</evidence>
<name>A8ZWF3_DESOH</name>
<dbReference type="SMART" id="SM00342">
    <property type="entry name" value="HTH_ARAC"/>
    <property type="match status" value="1"/>
</dbReference>
<dbReference type="Pfam" id="PF12833">
    <property type="entry name" value="HTH_18"/>
    <property type="match status" value="1"/>
</dbReference>
<proteinExistence type="predicted"/>
<dbReference type="eggNOG" id="COG4977">
    <property type="taxonomic scope" value="Bacteria"/>
</dbReference>
<dbReference type="SUPFAM" id="SSF49785">
    <property type="entry name" value="Galactose-binding domain-like"/>
    <property type="match status" value="1"/>
</dbReference>
<keyword evidence="4" id="KW-0175">Coiled coil</keyword>
<protein>
    <submittedName>
        <fullName evidence="7">Transcriptional regulator, AraC family</fullName>
    </submittedName>
</protein>
<feature type="transmembrane region" description="Helical" evidence="5">
    <location>
        <begin position="320"/>
        <end position="339"/>
    </location>
</feature>
<feature type="transmembrane region" description="Helical" evidence="5">
    <location>
        <begin position="268"/>
        <end position="285"/>
    </location>
</feature>
<evidence type="ECO:0000256" key="3">
    <source>
        <dbReference type="ARBA" id="ARBA00023163"/>
    </source>
</evidence>